<dbReference type="AlphaFoldDB" id="A0A9W8N756"/>
<accession>A0A9W8N756</accession>
<name>A0A9W8N756_9PEZI</name>
<evidence type="ECO:0000313" key="3">
    <source>
        <dbReference type="Proteomes" id="UP001148614"/>
    </source>
</evidence>
<organism evidence="2 3">
    <name type="scientific">Xylaria arbuscula</name>
    <dbReference type="NCBI Taxonomy" id="114810"/>
    <lineage>
        <taxon>Eukaryota</taxon>
        <taxon>Fungi</taxon>
        <taxon>Dikarya</taxon>
        <taxon>Ascomycota</taxon>
        <taxon>Pezizomycotina</taxon>
        <taxon>Sordariomycetes</taxon>
        <taxon>Xylariomycetidae</taxon>
        <taxon>Xylariales</taxon>
        <taxon>Xylariaceae</taxon>
        <taxon>Xylaria</taxon>
    </lineage>
</organism>
<reference evidence="2" key="1">
    <citation type="submission" date="2022-07" db="EMBL/GenBank/DDBJ databases">
        <title>Genome Sequence of Xylaria arbuscula.</title>
        <authorList>
            <person name="Buettner E."/>
        </authorList>
    </citation>
    <scope>NUCLEOTIDE SEQUENCE</scope>
    <source>
        <strain evidence="2">VT107</strain>
    </source>
</reference>
<evidence type="ECO:0000256" key="1">
    <source>
        <dbReference type="SAM" id="MobiDB-lite"/>
    </source>
</evidence>
<dbReference type="Proteomes" id="UP001148614">
    <property type="component" value="Unassembled WGS sequence"/>
</dbReference>
<sequence>MPDVRSIQETLNIIRNEVKEAASTTSMTLDEMRDDMEHTNAKLQKELQESVRNGNEAKVAAREATEVGRTVTAIVREIKSNGTQSRTASMPSYAAMASRGLATSIHNTQSFITTPKQIQREIIVNIRDPFTIANLRAMNPRSLKAHIDRAIEQSNNEHIVNIKVVSSNQLKSGDISIKTATTKEMETLRQFTEDWAHRIGNSASVRLPTYGVLAHGIRTSSINIEKSEDIRSEILLDNKPFIPNAEIKYIGWLSRISLTKPVSSIIIEFTKPEDANKIIDEGLIWQGQVFQCELYDRGSRLKQCFHCQRYGHIGTQCKATKACGYCAEDHSSRDCPTRTDSSAPRKCATCQGAHTSWSSQCPTRKDEMAKVRAAYDTRPIYHPVIEKIPQDPTPGERRTIAKNPGQAQEPRIARSRSPARRGQKRVNTGDTLAPGNKENEPSTGANAQRLTRIRTLSRRALEELDNNSQLRLHSSQHMDLTTNTDS</sequence>
<comment type="caution">
    <text evidence="2">The sequence shown here is derived from an EMBL/GenBank/DDBJ whole genome shotgun (WGS) entry which is preliminary data.</text>
</comment>
<feature type="compositionally biased region" description="Basic residues" evidence="1">
    <location>
        <begin position="413"/>
        <end position="424"/>
    </location>
</feature>
<evidence type="ECO:0008006" key="4">
    <source>
        <dbReference type="Google" id="ProtNLM"/>
    </source>
</evidence>
<keyword evidence="3" id="KW-1185">Reference proteome</keyword>
<gene>
    <name evidence="2" type="ORF">NPX13_g9270</name>
</gene>
<dbReference type="EMBL" id="JANPWZ010002231">
    <property type="protein sequence ID" value="KAJ3560527.1"/>
    <property type="molecule type" value="Genomic_DNA"/>
</dbReference>
<evidence type="ECO:0000313" key="2">
    <source>
        <dbReference type="EMBL" id="KAJ3560527.1"/>
    </source>
</evidence>
<feature type="region of interest" description="Disordered" evidence="1">
    <location>
        <begin position="385"/>
        <end position="451"/>
    </location>
</feature>
<proteinExistence type="predicted"/>
<feature type="compositionally biased region" description="Basic and acidic residues" evidence="1">
    <location>
        <begin position="385"/>
        <end position="399"/>
    </location>
</feature>
<feature type="region of interest" description="Disordered" evidence="1">
    <location>
        <begin position="467"/>
        <end position="486"/>
    </location>
</feature>
<protein>
    <recommendedName>
        <fullName evidence="4">CCHC-type domain-containing protein</fullName>
    </recommendedName>
</protein>